<evidence type="ECO:0000256" key="4">
    <source>
        <dbReference type="ARBA" id="ARBA00022840"/>
    </source>
</evidence>
<keyword evidence="9" id="KW-1185">Reference proteome</keyword>
<dbReference type="EMBL" id="JAVRHX010000001">
    <property type="protein sequence ID" value="MDT0593594.1"/>
    <property type="molecule type" value="Genomic_DNA"/>
</dbReference>
<proteinExistence type="predicted"/>
<evidence type="ECO:0000313" key="9">
    <source>
        <dbReference type="Proteomes" id="UP001253545"/>
    </source>
</evidence>
<organism evidence="8 9">
    <name type="scientific">Glaciecola petra</name>
    <dbReference type="NCBI Taxonomy" id="3075602"/>
    <lineage>
        <taxon>Bacteria</taxon>
        <taxon>Pseudomonadati</taxon>
        <taxon>Pseudomonadota</taxon>
        <taxon>Gammaproteobacteria</taxon>
        <taxon>Alteromonadales</taxon>
        <taxon>Alteromonadaceae</taxon>
        <taxon>Glaciecola</taxon>
    </lineage>
</organism>
<dbReference type="NCBIfam" id="TIGR03018">
    <property type="entry name" value="pepcterm_TyrKin"/>
    <property type="match status" value="1"/>
</dbReference>
<evidence type="ECO:0000256" key="5">
    <source>
        <dbReference type="ARBA" id="ARBA00023137"/>
    </source>
</evidence>
<evidence type="ECO:0000313" key="8">
    <source>
        <dbReference type="EMBL" id="MDT0593594.1"/>
    </source>
</evidence>
<dbReference type="Gene3D" id="3.40.50.300">
    <property type="entry name" value="P-loop containing nucleotide triphosphate hydrolases"/>
    <property type="match status" value="1"/>
</dbReference>
<sequence>MKNTIEKALQKQQEAQEKSKAEQASISESDDNASTIEKALAAKENSETTENLPVSDNEHAEEVSSSDNTNDNASNAKPNKYFDIDLDRLRENGFVNLENARTLINEEYREIKRKLLQNAFGPLASTIASSNIIMVSSARPSEGKTFTATNLAISIAAEQDKTVLLVDADVLKPNVLRTLGLEPTSGLMEYLLGKVDDLSEVIHHTNIPKLKIIPAGKSHHLSTELLASTVMKDTVAEFSSRYADRVVIIDTPPLIGINESAVLANLAGQAVIVTEEGRSKMGDIRHAVDRLNPDMAIGFVVNKSTQFSEKGGYYGYQYYGSGDRD</sequence>
<evidence type="ECO:0000256" key="3">
    <source>
        <dbReference type="ARBA" id="ARBA00022777"/>
    </source>
</evidence>
<comment type="caution">
    <text evidence="8">The sequence shown here is derived from an EMBL/GenBank/DDBJ whole genome shotgun (WGS) entry which is preliminary data.</text>
</comment>
<protein>
    <submittedName>
        <fullName evidence="8">XrtA-associated tyrosine autokinase</fullName>
    </submittedName>
</protein>
<dbReference type="SUPFAM" id="SSF52540">
    <property type="entry name" value="P-loop containing nucleoside triphosphate hydrolases"/>
    <property type="match status" value="1"/>
</dbReference>
<dbReference type="InterPro" id="IPR050445">
    <property type="entry name" value="Bact_polysacc_biosynth/exp"/>
</dbReference>
<evidence type="ECO:0000256" key="6">
    <source>
        <dbReference type="SAM" id="MobiDB-lite"/>
    </source>
</evidence>
<gene>
    <name evidence="8" type="ORF">RM552_01895</name>
</gene>
<dbReference type="Pfam" id="PF13614">
    <property type="entry name" value="AAA_31"/>
    <property type="match status" value="1"/>
</dbReference>
<keyword evidence="5" id="KW-0829">Tyrosine-protein kinase</keyword>
<dbReference type="RefSeq" id="WP_311367102.1">
    <property type="nucleotide sequence ID" value="NZ_JAVRHX010000001.1"/>
</dbReference>
<keyword evidence="1" id="KW-0808">Transferase</keyword>
<evidence type="ECO:0000256" key="1">
    <source>
        <dbReference type="ARBA" id="ARBA00022679"/>
    </source>
</evidence>
<evidence type="ECO:0000259" key="7">
    <source>
        <dbReference type="Pfam" id="PF13614"/>
    </source>
</evidence>
<dbReference type="PANTHER" id="PTHR32309:SF31">
    <property type="entry name" value="CAPSULAR EXOPOLYSACCHARIDE FAMILY"/>
    <property type="match status" value="1"/>
</dbReference>
<feature type="compositionally biased region" description="Basic and acidic residues" evidence="6">
    <location>
        <begin position="1"/>
        <end position="21"/>
    </location>
</feature>
<evidence type="ECO:0000256" key="2">
    <source>
        <dbReference type="ARBA" id="ARBA00022741"/>
    </source>
</evidence>
<feature type="region of interest" description="Disordered" evidence="6">
    <location>
        <begin position="1"/>
        <end position="79"/>
    </location>
</feature>
<dbReference type="InterPro" id="IPR027417">
    <property type="entry name" value="P-loop_NTPase"/>
</dbReference>
<reference evidence="8 9" key="1">
    <citation type="submission" date="2023-09" db="EMBL/GenBank/DDBJ databases">
        <authorList>
            <person name="Rey-Velasco X."/>
        </authorList>
    </citation>
    <scope>NUCLEOTIDE SEQUENCE [LARGE SCALE GENOMIC DNA]</scope>
    <source>
        <strain evidence="8 9">P117</strain>
    </source>
</reference>
<dbReference type="PANTHER" id="PTHR32309">
    <property type="entry name" value="TYROSINE-PROTEIN KINASE"/>
    <property type="match status" value="1"/>
</dbReference>
<keyword evidence="3" id="KW-0418">Kinase</keyword>
<accession>A0ABU2ZLU0</accession>
<dbReference type="InterPro" id="IPR025669">
    <property type="entry name" value="AAA_dom"/>
</dbReference>
<name>A0ABU2ZLU0_9ALTE</name>
<keyword evidence="4" id="KW-0067">ATP-binding</keyword>
<dbReference type="InterPro" id="IPR005702">
    <property type="entry name" value="Wzc-like_C"/>
</dbReference>
<dbReference type="CDD" id="cd05387">
    <property type="entry name" value="BY-kinase"/>
    <property type="match status" value="1"/>
</dbReference>
<keyword evidence="2" id="KW-0547">Nucleotide-binding</keyword>
<feature type="compositionally biased region" description="Low complexity" evidence="6">
    <location>
        <begin position="65"/>
        <end position="76"/>
    </location>
</feature>
<dbReference type="NCBIfam" id="TIGR01007">
    <property type="entry name" value="eps_fam"/>
    <property type="match status" value="1"/>
</dbReference>
<dbReference type="Proteomes" id="UP001253545">
    <property type="component" value="Unassembled WGS sequence"/>
</dbReference>
<feature type="domain" description="AAA" evidence="7">
    <location>
        <begin position="131"/>
        <end position="272"/>
    </location>
</feature>